<dbReference type="KEGG" id="tso:IZ6_14250"/>
<organism evidence="3 4">
    <name type="scientific">Terrihabitans soli</name>
    <dbReference type="NCBI Taxonomy" id="708113"/>
    <lineage>
        <taxon>Bacteria</taxon>
        <taxon>Pseudomonadati</taxon>
        <taxon>Pseudomonadota</taxon>
        <taxon>Alphaproteobacteria</taxon>
        <taxon>Hyphomicrobiales</taxon>
        <taxon>Terrihabitans</taxon>
    </lineage>
</organism>
<dbReference type="AlphaFoldDB" id="A0A6S6QUR0"/>
<dbReference type="CDD" id="cd07826">
    <property type="entry name" value="SRPBCC_CalC_Aha1-like_9"/>
    <property type="match status" value="1"/>
</dbReference>
<dbReference type="SUPFAM" id="SSF55961">
    <property type="entry name" value="Bet v1-like"/>
    <property type="match status" value="1"/>
</dbReference>
<dbReference type="EMBL" id="AP023361">
    <property type="protein sequence ID" value="BCJ90690.1"/>
    <property type="molecule type" value="Genomic_DNA"/>
</dbReference>
<dbReference type="Proteomes" id="UP000515317">
    <property type="component" value="Chromosome"/>
</dbReference>
<dbReference type="RefSeq" id="WP_222877306.1">
    <property type="nucleotide sequence ID" value="NZ_AP023361.1"/>
</dbReference>
<evidence type="ECO:0000313" key="4">
    <source>
        <dbReference type="Proteomes" id="UP000515317"/>
    </source>
</evidence>
<gene>
    <name evidence="3" type="ORF">IZ6_14250</name>
</gene>
<dbReference type="InterPro" id="IPR023393">
    <property type="entry name" value="START-like_dom_sf"/>
</dbReference>
<feature type="domain" description="Activator of Hsp90 ATPase homologue 1/2-like C-terminal" evidence="2">
    <location>
        <begin position="25"/>
        <end position="155"/>
    </location>
</feature>
<protein>
    <recommendedName>
        <fullName evidence="2">Activator of Hsp90 ATPase homologue 1/2-like C-terminal domain-containing protein</fullName>
    </recommendedName>
</protein>
<keyword evidence="4" id="KW-1185">Reference proteome</keyword>
<proteinExistence type="inferred from homology"/>
<evidence type="ECO:0000259" key="2">
    <source>
        <dbReference type="Pfam" id="PF08327"/>
    </source>
</evidence>
<dbReference type="Gene3D" id="3.30.530.20">
    <property type="match status" value="1"/>
</dbReference>
<accession>A0A6S6QUR0</accession>
<reference evidence="3 4" key="1">
    <citation type="submission" date="2020-08" db="EMBL/GenBank/DDBJ databases">
        <title>Genome sequence of Rhizobiales bacterium strain IZ6.</title>
        <authorList>
            <person name="Nakai R."/>
            <person name="Naganuma T."/>
        </authorList>
    </citation>
    <scope>NUCLEOTIDE SEQUENCE [LARGE SCALE GENOMIC DNA]</scope>
    <source>
        <strain evidence="3 4">IZ6</strain>
    </source>
</reference>
<name>A0A6S6QUR0_9HYPH</name>
<comment type="similarity">
    <text evidence="1">Belongs to the AHA1 family.</text>
</comment>
<dbReference type="Pfam" id="PF08327">
    <property type="entry name" value="AHSA1"/>
    <property type="match status" value="1"/>
</dbReference>
<evidence type="ECO:0000256" key="1">
    <source>
        <dbReference type="ARBA" id="ARBA00006817"/>
    </source>
</evidence>
<dbReference type="InterPro" id="IPR013538">
    <property type="entry name" value="ASHA1/2-like_C"/>
</dbReference>
<evidence type="ECO:0000313" key="3">
    <source>
        <dbReference type="EMBL" id="BCJ90690.1"/>
    </source>
</evidence>
<sequence>MDAIFNKLAVTTPTDLEVVLTRSFDAPAHLVFDCLTKVEHVRKWWGCEETEATFDIDLRVGGKWRFVLFMADLGQQGFHGEYREIVPPSRLVYTFIYEPFPDNGAIVTILLTERGGRTTLTETILHQTKQDRDNCLATGFDKGASTSYTRLENLLLEMQEAN</sequence>